<dbReference type="PROSITE" id="PS00463">
    <property type="entry name" value="ZN2_CY6_FUNGAL_1"/>
    <property type="match status" value="1"/>
</dbReference>
<dbReference type="InterPro" id="IPR027443">
    <property type="entry name" value="IPNS-like_sf"/>
</dbReference>
<reference evidence="5" key="1">
    <citation type="submission" date="2022-11" db="EMBL/GenBank/DDBJ databases">
        <authorList>
            <person name="Scott C."/>
            <person name="Bruce N."/>
        </authorList>
    </citation>
    <scope>NUCLEOTIDE SEQUENCE</scope>
</reference>
<evidence type="ECO:0000259" key="4">
    <source>
        <dbReference type="PROSITE" id="PS50048"/>
    </source>
</evidence>
<dbReference type="GO" id="GO:0000981">
    <property type="term" value="F:DNA-binding transcription factor activity, RNA polymerase II-specific"/>
    <property type="evidence" value="ECO:0007669"/>
    <property type="project" value="InterPro"/>
</dbReference>
<dbReference type="GO" id="GO:0008270">
    <property type="term" value="F:zinc ion binding"/>
    <property type="evidence" value="ECO:0007669"/>
    <property type="project" value="InterPro"/>
</dbReference>
<keyword evidence="2" id="KW-0539">Nucleus</keyword>
<keyword evidence="1" id="KW-0479">Metal-binding</keyword>
<dbReference type="GO" id="GO:0006351">
    <property type="term" value="P:DNA-templated transcription"/>
    <property type="evidence" value="ECO:0007669"/>
    <property type="project" value="InterPro"/>
</dbReference>
<dbReference type="Pfam" id="PF07350">
    <property type="entry name" value="Gig2-like"/>
    <property type="match status" value="2"/>
</dbReference>
<dbReference type="Proteomes" id="UP000838763">
    <property type="component" value="Unassembled WGS sequence"/>
</dbReference>
<comment type="caution">
    <text evidence="5">The sequence shown here is derived from an EMBL/GenBank/DDBJ whole genome shotgun (WGS) entry which is preliminary data.</text>
</comment>
<dbReference type="InterPro" id="IPR010856">
    <property type="entry name" value="Gig2-like"/>
</dbReference>
<proteinExistence type="predicted"/>
<dbReference type="PANTHER" id="PTHR30613">
    <property type="entry name" value="UNCHARACTERIZED PROTEIN YBIU-RELATED"/>
    <property type="match status" value="1"/>
</dbReference>
<dbReference type="PANTHER" id="PTHR30613:SF1">
    <property type="entry name" value="DUF1479 DOMAIN PROTEIN (AFU_ORTHOLOGUE AFUA_5G09280)"/>
    <property type="match status" value="1"/>
</dbReference>
<protein>
    <recommendedName>
        <fullName evidence="4">Zn(2)-C6 fungal-type domain-containing protein</fullName>
    </recommendedName>
</protein>
<dbReference type="AlphaFoldDB" id="A0A9P1H955"/>
<gene>
    <name evidence="5" type="ORF">PPNO1_LOCUS7396</name>
</gene>
<accession>A0A9P1H955</accession>
<dbReference type="CDD" id="cd00067">
    <property type="entry name" value="GAL4"/>
    <property type="match status" value="1"/>
</dbReference>
<evidence type="ECO:0000256" key="3">
    <source>
        <dbReference type="SAM" id="MobiDB-lite"/>
    </source>
</evidence>
<dbReference type="SMART" id="SM00066">
    <property type="entry name" value="GAL4"/>
    <property type="match status" value="1"/>
</dbReference>
<evidence type="ECO:0000313" key="6">
    <source>
        <dbReference type="Proteomes" id="UP000838763"/>
    </source>
</evidence>
<dbReference type="InterPro" id="IPR007219">
    <property type="entry name" value="XnlR_reg_dom"/>
</dbReference>
<feature type="region of interest" description="Disordered" evidence="3">
    <location>
        <begin position="1"/>
        <end position="31"/>
    </location>
</feature>
<dbReference type="Gene3D" id="2.60.120.330">
    <property type="entry name" value="B-lactam Antibiotic, Isopenicillin N Synthase, Chain"/>
    <property type="match status" value="2"/>
</dbReference>
<dbReference type="SUPFAM" id="SSF51197">
    <property type="entry name" value="Clavaminate synthase-like"/>
    <property type="match status" value="1"/>
</dbReference>
<dbReference type="SUPFAM" id="SSF57701">
    <property type="entry name" value="Zn2/Cys6 DNA-binding domain"/>
    <property type="match status" value="1"/>
</dbReference>
<dbReference type="Gene3D" id="4.10.240.10">
    <property type="entry name" value="Zn(2)-C6 fungal-type DNA-binding domain"/>
    <property type="match status" value="1"/>
</dbReference>
<feature type="region of interest" description="Disordered" evidence="3">
    <location>
        <begin position="232"/>
        <end position="252"/>
    </location>
</feature>
<dbReference type="CDD" id="cd12148">
    <property type="entry name" value="fungal_TF_MHR"/>
    <property type="match status" value="1"/>
</dbReference>
<keyword evidence="6" id="KW-1185">Reference proteome</keyword>
<dbReference type="PROSITE" id="PS50048">
    <property type="entry name" value="ZN2_CY6_FUNGAL_2"/>
    <property type="match status" value="1"/>
</dbReference>
<feature type="compositionally biased region" description="Basic and acidic residues" evidence="3">
    <location>
        <begin position="386"/>
        <end position="395"/>
    </location>
</feature>
<dbReference type="SMART" id="SM00906">
    <property type="entry name" value="Fungal_trans"/>
    <property type="match status" value="1"/>
</dbReference>
<dbReference type="Pfam" id="PF04082">
    <property type="entry name" value="Fungal_trans"/>
    <property type="match status" value="1"/>
</dbReference>
<feature type="domain" description="Zn(2)-C6 fungal-type" evidence="4">
    <location>
        <begin position="501"/>
        <end position="532"/>
    </location>
</feature>
<dbReference type="EMBL" id="CALLCH030000017">
    <property type="protein sequence ID" value="CAI4217793.1"/>
    <property type="molecule type" value="Genomic_DNA"/>
</dbReference>
<evidence type="ECO:0000256" key="2">
    <source>
        <dbReference type="ARBA" id="ARBA00023242"/>
    </source>
</evidence>
<organism evidence="5 6">
    <name type="scientific">Parascedosporium putredinis</name>
    <dbReference type="NCBI Taxonomy" id="1442378"/>
    <lineage>
        <taxon>Eukaryota</taxon>
        <taxon>Fungi</taxon>
        <taxon>Dikarya</taxon>
        <taxon>Ascomycota</taxon>
        <taxon>Pezizomycotina</taxon>
        <taxon>Sordariomycetes</taxon>
        <taxon>Hypocreomycetidae</taxon>
        <taxon>Microascales</taxon>
        <taxon>Microascaceae</taxon>
        <taxon>Parascedosporium</taxon>
    </lineage>
</organism>
<evidence type="ECO:0000256" key="1">
    <source>
        <dbReference type="ARBA" id="ARBA00022723"/>
    </source>
</evidence>
<feature type="region of interest" description="Disordered" evidence="3">
    <location>
        <begin position="375"/>
        <end position="404"/>
    </location>
</feature>
<evidence type="ECO:0000313" key="5">
    <source>
        <dbReference type="EMBL" id="CAI4217793.1"/>
    </source>
</evidence>
<sequence>MRDSPPPDIPDSAQDDANSCPSATGREKEGDISSVFVSLSGAKREPLPTRFRDLKTSLVAGKEDKVIAGWNRLLNALAEENEIISTWKSAIVPSVEFKNLEFEIEKLKPEIKKPFPPNDPQVYELYWSEPQLKARSHPNLLATQRTLMQSLWHSSSPDAQVSLSQPLTYADRLRIRQPGDATFALGPHIDGGSVERWEHAGYGLGGVYDRIFAGEWEAYDPWDAAPRIDAQLRPTAGHPPRQPGREAVDGISAPPPFFRPLRPAEDLAPEAFLAAENWAFTGGEAMTSELQGATPSHAQELNDALHPHLQLSRTMVHVPEVRPGDFVVWHCDGIHAVDKVHAGKSDSSVLYIPVCPTTEINAKYLVRQRQAFIDGTPGPDFPGGKGESEHVDRPRPNFIQGDSLQTNSACSFTDEARPSRSSSSRSSSPSAAAFDLASLSSWIPARVTTLATPPLGDDGFDDGDDGSALAVDRCVLAAPVENRARARDAREVRRRNRVRFSCVRCHRMKVKCDKQLPCGRCVASRFGDSCSYARKKGPDDDGADGEGERVASPEPESFDAVFQAFNDRHRGSSHWRILMERIKELTSFDFNVFMHSLIPQYPHCAYELILPVNYPFGSPGAVKFASLKLVMQLLSKTPASAAEAYVDSYFRVFEPLQPVFDVDSPDHGVVAFDASTPPKSVEELVQLAQYLIVLGLGCSAVRGTQSHSAEYYLAAEACLMKTPFMFRPTLATIRTLCLMVTAKKVANATCWAVDACWSLVGLMLRLAVMLGLHRNPELEHGWEDYVDGGDQRSRADRLARRRLWATIVYLDAEIAIITGMPALLRRDDLVGGGGDLLSYPEGLDTSISHIDDPLYNAFPVIMDIAVQVNAKADQLTYEAAVHYNATVRQLMVPVLAAASGFRRTALDIFFRRVLLVLHRKFAHHASSPVDFPVCYWSSLECSLALLVLQRGLWEAGNGFTEVSRVFMLDFVSAAMTACIHVLRKDAPLSAAAEEAADGAIPPRQTILETLKACVEIWQRQQDKSPCILTGYRIFDAVIGEIPDVVQP</sequence>
<name>A0A9P1H955_9PEZI</name>
<dbReference type="Pfam" id="PF00172">
    <property type="entry name" value="Zn_clus"/>
    <property type="match status" value="1"/>
</dbReference>
<dbReference type="InterPro" id="IPR001138">
    <property type="entry name" value="Zn2Cys6_DnaBD"/>
</dbReference>
<dbReference type="OrthoDB" id="8249012at2759"/>
<dbReference type="InterPro" id="IPR036864">
    <property type="entry name" value="Zn2-C6_fun-type_DNA-bd_sf"/>
</dbReference>
<dbReference type="GO" id="GO:0003677">
    <property type="term" value="F:DNA binding"/>
    <property type="evidence" value="ECO:0007669"/>
    <property type="project" value="InterPro"/>
</dbReference>